<dbReference type="EMBL" id="CP001958">
    <property type="protein sequence ID" value="ADG97208.1"/>
    <property type="molecule type" value="Genomic_DNA"/>
</dbReference>
<dbReference type="eggNOG" id="COG3600">
    <property type="taxonomic scope" value="Bacteria"/>
</dbReference>
<reference evidence="1 2" key="1">
    <citation type="journal article" date="2010" name="Stand. Genomic Sci.">
        <title>Complete genome sequence of Segniliparus rotundus type strain (CDC 1076).</title>
        <authorList>
            <person name="Sikorski J."/>
            <person name="Lapidus A."/>
            <person name="Copeland A."/>
            <person name="Misra M."/>
            <person name="Glavina Del Rio T."/>
            <person name="Nolan M."/>
            <person name="Lucas S."/>
            <person name="Chen F."/>
            <person name="Tice H."/>
            <person name="Cheng J.F."/>
            <person name="Jando M."/>
            <person name="Schneider S."/>
            <person name="Bruce D."/>
            <person name="Goodwin L."/>
            <person name="Pitluck S."/>
            <person name="Liolios K."/>
            <person name="Mikhailova N."/>
            <person name="Pati A."/>
            <person name="Ivanova N."/>
            <person name="Mavromatis K."/>
            <person name="Chen A."/>
            <person name="Palaniappan K."/>
            <person name="Chertkov O."/>
            <person name="Land M."/>
            <person name="Hauser L."/>
            <person name="Chang Y.J."/>
            <person name="Jeffries C.D."/>
            <person name="Brettin T."/>
            <person name="Detter J.C."/>
            <person name="Han C."/>
            <person name="Rohde M."/>
            <person name="Goker M."/>
            <person name="Bristow J."/>
            <person name="Eisen J.A."/>
            <person name="Markowitz V."/>
            <person name="Hugenholtz P."/>
            <person name="Kyrpides N.C."/>
            <person name="Klenk H.P."/>
        </authorList>
    </citation>
    <scope>NUCLEOTIDE SEQUENCE [LARGE SCALE GENOMIC DNA]</scope>
    <source>
        <strain evidence="2">ATCC BAA-972 / CDC 1076 / CIP 108378 / DSM 44985 / JCM 13578</strain>
    </source>
</reference>
<accession>D6ZDE4</accession>
<dbReference type="OrthoDB" id="9799173at2"/>
<organism evidence="1 2">
    <name type="scientific">Segniliparus rotundus (strain ATCC BAA-972 / CDC 1076 / CIP 108378 / DSM 44985 / JCM 13578)</name>
    <dbReference type="NCBI Taxonomy" id="640132"/>
    <lineage>
        <taxon>Bacteria</taxon>
        <taxon>Bacillati</taxon>
        <taxon>Actinomycetota</taxon>
        <taxon>Actinomycetes</taxon>
        <taxon>Mycobacteriales</taxon>
        <taxon>Segniliparaceae</taxon>
        <taxon>Segniliparus</taxon>
    </lineage>
</organism>
<dbReference type="KEGG" id="srt:Srot_0728"/>
<dbReference type="Proteomes" id="UP000002247">
    <property type="component" value="Chromosome"/>
</dbReference>
<proteinExistence type="predicted"/>
<dbReference type="HOGENOM" id="CLU_2958130_0_0_11"/>
<gene>
    <name evidence="1" type="ordered locus">Srot_0728</name>
</gene>
<name>D6ZDE4_SEGRD</name>
<evidence type="ECO:0000313" key="2">
    <source>
        <dbReference type="Proteomes" id="UP000002247"/>
    </source>
</evidence>
<dbReference type="STRING" id="640132.Srot_0728"/>
<protein>
    <submittedName>
        <fullName evidence="1">Uncharacterized protein</fullName>
    </submittedName>
</protein>
<dbReference type="AlphaFoldDB" id="D6ZDE4"/>
<sequence>MASAVDVAQHIIDRLGGEVEPEKLHCLLYYCQAWHLVAHGTPLFPEQMQAWPAFGQQEP</sequence>
<keyword evidence="2" id="KW-1185">Reference proteome</keyword>
<evidence type="ECO:0000313" key="1">
    <source>
        <dbReference type="EMBL" id="ADG97208.1"/>
    </source>
</evidence>
<dbReference type="RefSeq" id="WP_013137664.1">
    <property type="nucleotide sequence ID" value="NC_014168.1"/>
</dbReference>